<comment type="caution">
    <text evidence="1">The sequence shown here is derived from an EMBL/GenBank/DDBJ whole genome shotgun (WGS) entry which is preliminary data.</text>
</comment>
<dbReference type="EMBL" id="MDEO01000032">
    <property type="protein sequence ID" value="OCX17593.1"/>
    <property type="molecule type" value="Genomic_DNA"/>
</dbReference>
<evidence type="ECO:0000313" key="2">
    <source>
        <dbReference type="Proteomes" id="UP000094412"/>
    </source>
</evidence>
<organism evidence="1 2">
    <name type="scientific">Mesorhizobium hungaricum</name>
    <dbReference type="NCBI Taxonomy" id="1566387"/>
    <lineage>
        <taxon>Bacteria</taxon>
        <taxon>Pseudomonadati</taxon>
        <taxon>Pseudomonadota</taxon>
        <taxon>Alphaproteobacteria</taxon>
        <taxon>Hyphomicrobiales</taxon>
        <taxon>Phyllobacteriaceae</taxon>
        <taxon>Mesorhizobium</taxon>
    </lineage>
</organism>
<dbReference type="OrthoDB" id="4731087at2"/>
<evidence type="ECO:0000313" key="1">
    <source>
        <dbReference type="EMBL" id="OCX17593.1"/>
    </source>
</evidence>
<protein>
    <submittedName>
        <fullName evidence="1">Uncharacterized protein</fullName>
    </submittedName>
</protein>
<accession>A0A1C2DSE9</accession>
<gene>
    <name evidence="1" type="ORF">QV13_12610</name>
</gene>
<reference evidence="1 2" key="1">
    <citation type="submission" date="2016-08" db="EMBL/GenBank/DDBJ databases">
        <title>Whole genome sequence of Mesorhizobium sp. strain UASWS1009 isolated from industrial sewage.</title>
        <authorList>
            <person name="Crovadore J."/>
            <person name="Calmin G."/>
            <person name="Chablais R."/>
            <person name="Cochard B."/>
            <person name="Lefort F."/>
        </authorList>
    </citation>
    <scope>NUCLEOTIDE SEQUENCE [LARGE SCALE GENOMIC DNA]</scope>
    <source>
        <strain evidence="1 2">UASWS1009</strain>
    </source>
</reference>
<dbReference type="Proteomes" id="UP000094412">
    <property type="component" value="Unassembled WGS sequence"/>
</dbReference>
<keyword evidence="2" id="KW-1185">Reference proteome</keyword>
<dbReference type="STRING" id="1566387.QV13_12610"/>
<sequence>MSIFDNIKACELTNAHGEVNFFRITDGALNTAGFTEVKPLNGSFIVGHSESGHNHVLEAHGVTVTERTHNGMRVLHAILLEPVPLKQSAGAPHKQQTVEPGEYFITNNVEYNPFLEQARRVAD</sequence>
<proteinExistence type="predicted"/>
<name>A0A1C2DSE9_9HYPH</name>
<dbReference type="AlphaFoldDB" id="A0A1C2DSE9"/>
<dbReference type="RefSeq" id="WP_065997829.1">
    <property type="nucleotide sequence ID" value="NZ_MDEO01000032.1"/>
</dbReference>